<gene>
    <name evidence="1" type="ORF">IYQ_09267</name>
</gene>
<name>A0ABN0E116_AERSS</name>
<evidence type="ECO:0000313" key="2">
    <source>
        <dbReference type="Proteomes" id="UP000006428"/>
    </source>
</evidence>
<sequence>MTTNFFNLNERYSLDAYKPASTVDDIIALHNYFSGIDIPQEYIDFITQLTEAEILILDESYVRIWSAIGCIEMNSAYNIQKYIPGSIAIGDDEGGKVVFYANGKEGFGLYKVGFGDLDINAAEWISPSLVSFLIDGIGADLFI</sequence>
<dbReference type="Gene3D" id="3.40.1580.10">
    <property type="entry name" value="SMI1/KNR4-like"/>
    <property type="match status" value="1"/>
</dbReference>
<organism evidence="1 2">
    <name type="scientific">Aeromonas salmonicida subsp. salmonicida 01-B526</name>
    <dbReference type="NCBI Taxonomy" id="1076135"/>
    <lineage>
        <taxon>Bacteria</taxon>
        <taxon>Pseudomonadati</taxon>
        <taxon>Pseudomonadota</taxon>
        <taxon>Gammaproteobacteria</taxon>
        <taxon>Aeromonadales</taxon>
        <taxon>Aeromonadaceae</taxon>
        <taxon>Aeromonas</taxon>
    </lineage>
</organism>
<dbReference type="Proteomes" id="UP000006428">
    <property type="component" value="Unassembled WGS sequence"/>
</dbReference>
<dbReference type="SUPFAM" id="SSF160631">
    <property type="entry name" value="SMI1/KNR4-like"/>
    <property type="match status" value="1"/>
</dbReference>
<protein>
    <recommendedName>
        <fullName evidence="3">SMI1/KNR4 family protein</fullName>
    </recommendedName>
</protein>
<proteinExistence type="predicted"/>
<dbReference type="RefSeq" id="WP_005314088.1">
    <property type="nucleotide sequence ID" value="NZ_AGVO01000030.1"/>
</dbReference>
<dbReference type="InterPro" id="IPR037883">
    <property type="entry name" value="Knr4/Smi1-like_sf"/>
</dbReference>
<reference evidence="1 2" key="1">
    <citation type="journal article" date="2012" name="Front. Microbiol.">
        <title>Draft Genome Sequence of the Virulent Strain 01-B526 of the Fish Pathogen Aeromonas salmonicida.</title>
        <authorList>
            <person name="Charette S.J."/>
            <person name="Brochu F."/>
            <person name="Boyle B."/>
            <person name="Filion G."/>
            <person name="Tanaka K.H."/>
            <person name="Derome N."/>
        </authorList>
    </citation>
    <scope>NUCLEOTIDE SEQUENCE [LARGE SCALE GENOMIC DNA]</scope>
    <source>
        <strain evidence="1 2">01-B526</strain>
    </source>
</reference>
<accession>A0ABN0E116</accession>
<evidence type="ECO:0008006" key="3">
    <source>
        <dbReference type="Google" id="ProtNLM"/>
    </source>
</evidence>
<keyword evidence="2" id="KW-1185">Reference proteome</keyword>
<comment type="caution">
    <text evidence="1">The sequence shown here is derived from an EMBL/GenBank/DDBJ whole genome shotgun (WGS) entry which is preliminary data.</text>
</comment>
<evidence type="ECO:0000313" key="1">
    <source>
        <dbReference type="EMBL" id="EHI52850.1"/>
    </source>
</evidence>
<dbReference type="EMBL" id="AGVO01000030">
    <property type="protein sequence ID" value="EHI52850.1"/>
    <property type="molecule type" value="Genomic_DNA"/>
</dbReference>